<organism evidence="2 3">
    <name type="scientific">Ceratobasidium theobromae</name>
    <dbReference type="NCBI Taxonomy" id="1582974"/>
    <lineage>
        <taxon>Eukaryota</taxon>
        <taxon>Fungi</taxon>
        <taxon>Dikarya</taxon>
        <taxon>Basidiomycota</taxon>
        <taxon>Agaricomycotina</taxon>
        <taxon>Agaricomycetes</taxon>
        <taxon>Cantharellales</taxon>
        <taxon>Ceratobasidiaceae</taxon>
        <taxon>Ceratobasidium</taxon>
    </lineage>
</organism>
<accession>A0A5N5QK94</accession>
<feature type="region of interest" description="Disordered" evidence="1">
    <location>
        <begin position="391"/>
        <end position="437"/>
    </location>
</feature>
<feature type="compositionally biased region" description="Low complexity" evidence="1">
    <location>
        <begin position="72"/>
        <end position="88"/>
    </location>
</feature>
<feature type="compositionally biased region" description="Polar residues" evidence="1">
    <location>
        <begin position="412"/>
        <end position="422"/>
    </location>
</feature>
<feature type="region of interest" description="Disordered" evidence="1">
    <location>
        <begin position="353"/>
        <end position="372"/>
    </location>
</feature>
<feature type="region of interest" description="Disordered" evidence="1">
    <location>
        <begin position="53"/>
        <end position="92"/>
    </location>
</feature>
<feature type="compositionally biased region" description="Acidic residues" evidence="1">
    <location>
        <begin position="784"/>
        <end position="800"/>
    </location>
</feature>
<comment type="caution">
    <text evidence="2">The sequence shown here is derived from an EMBL/GenBank/DDBJ whole genome shotgun (WGS) entry which is preliminary data.</text>
</comment>
<feature type="region of interest" description="Disordered" evidence="1">
    <location>
        <begin position="816"/>
        <end position="836"/>
    </location>
</feature>
<proteinExistence type="predicted"/>
<evidence type="ECO:0000313" key="2">
    <source>
        <dbReference type="EMBL" id="KAB5592150.1"/>
    </source>
</evidence>
<protein>
    <submittedName>
        <fullName evidence="2">Lysosomal-trafficking regulator</fullName>
    </submittedName>
</protein>
<dbReference type="EMBL" id="SSOP01000075">
    <property type="protein sequence ID" value="KAB5592150.1"/>
    <property type="molecule type" value="Genomic_DNA"/>
</dbReference>
<keyword evidence="3" id="KW-1185">Reference proteome</keyword>
<feature type="region of interest" description="Disordered" evidence="1">
    <location>
        <begin position="781"/>
        <end position="800"/>
    </location>
</feature>
<name>A0A5N5QK94_9AGAM</name>
<dbReference type="Proteomes" id="UP000383932">
    <property type="component" value="Unassembled WGS sequence"/>
</dbReference>
<feature type="compositionally biased region" description="Polar residues" evidence="1">
    <location>
        <begin position="355"/>
        <end position="365"/>
    </location>
</feature>
<sequence>MDEVPSISALRAGASALVSAAELLAQLAATISETAQTLSTAVELLSNTSPEFKLPQDSAPANINQHSKRVSDQTSSSSPTQNSPVTTTKPRQPYHVLVENEADALFFACVLIHSCKSVVCYMGCDVSSLRIYKKFIKALTRTQVEIFDGAKPSTLNIVSQHWINNRQAALLVSETDIPDIAFHGEDTWVLHVGWPYDEQRYKAQKVTHKAQNNILIACSEDRALYSSSATIMEHCEPWVPCDAESLRTTIEALLPLFDEQLAKVPLKKKKKIYRSWIWFHGPHGPRYISTWTASTLVRQANLYILDALKYGGPGSDSSRSVVQVALPKVSAEFVTQNGLQSAVEGGVLRMEFSDSDLSPTTSQNGDDPALAPLNEDENVQIAGSVHDEHMAPDDAMALDPGNQDSAIHHSDNQGIPTESSNEPRGIPNDSARLESSQQPAQYFAIENEFDAIPLICYMINEHEKSICFLDEPRSLKYYRRLLKEITGDSVVVISPKSTYDEATCKQAVLRFRECKTRAVLLLAYTTKTLMTTSGTVFLSNHQRLSSTYSDPIGYLLAEKHRSELACQSMCTIMTTTQRDGMLALPRPISLPEHPSASALQDMSENSLLWPMRNATRSALASNEDIVKGLYRARLYFFAKVPRSLISAEEVARRANDYAAKVLLHGEADCDEERGHFAPLGGRPLVSQKIVEDCKDMSSNEIRVDRLSSLANAADTLAKAAATLSEAARAAAEAFSSELTNLSSQLNGIASLASGVAPITSNKLDDEPPVEIPKDYDEPAFDSAEVSEEEEFEDEECTNPEDSDYYASAVELADDDTTATSIKDAKSDGPTLDRPTSVPLVVSEPEITTDPQQAYRILVDKEDDVLLVVCALILKRRKVVCYMNCSIPAFNLYKKIINDVTDTAVHTITKITPGELIQVGESFLEPAHSILLLPETLAPSIKIEEQDSWVIHVGWPSNEQLYEDQRNSHQAQNNILVAYSGDEKLYPAGAAIMWQSKPWPRDVDSFKASVTALRPVFEKKLVDVPPEMKEKVYPDWISCHSSRGHRWVKSWDPNALVTRANSFLLDVLRYKPASFRDAESKARIPLPEVSPGFVAHHGLEEAVKQGILRVKASNDSGINHISALPKKDFAFGSISVNEGAAVGTLNNLGGNKPPAASDWGRTSSPAVSVPPSVTDDPPKPRVVAQPVPARPPSQASVMTRASISDRPPAATPTTGQTSLTRSHLIIEQEFDLIPSMCQLSSVAGVRNVVCFVKSLTCIEPLMELMKGVIGKAMFLAKGHIPLTPGASIALRTLSGCVLFCDTYAEIPAYLKSQPIDTTVHLGWMDNTELYKNHTNMKSLKVDTVIIARREVQDLNGPQLIASLGQAGVPPADAETKRQYNRQTEGGAISLERRLWKVSLLNYSAMPQVRGWYMDVDEHVVARVWKNGGVGAAQAVCDSRAESPPPHSLITMVQIPTRTRTLSFSVREGRTRPLEGRDERDAKRARQSYAIPLAPKSVNVAVTAFECAPSGSRCASPLGPFWSRGERPPRHRRGRVPPEPLAKKALKTLFARTPHGAAVVRLGARRAMAQAECVAAVERVRRQCPGLPRPQLSPPLVSRFPSDDDWVPLSVQPAPIEVHVEECDIVM</sequence>
<feature type="compositionally biased region" description="Low complexity" evidence="1">
    <location>
        <begin position="1161"/>
        <end position="1196"/>
    </location>
</feature>
<gene>
    <name evidence="2" type="ORF">CTheo_4415</name>
</gene>
<feature type="region of interest" description="Disordered" evidence="1">
    <location>
        <begin position="1152"/>
        <end position="1217"/>
    </location>
</feature>
<reference evidence="2 3" key="1">
    <citation type="journal article" date="2019" name="Fungal Biol. Biotechnol.">
        <title>Draft genome sequence of fastidious pathogen Ceratobasidium theobromae, which causes vascular-streak dieback in Theobroma cacao.</title>
        <authorList>
            <person name="Ali S.S."/>
            <person name="Asman A."/>
            <person name="Shao J."/>
            <person name="Firmansyah A.P."/>
            <person name="Susilo A.W."/>
            <person name="Rosmana A."/>
            <person name="McMahon P."/>
            <person name="Junaid M."/>
            <person name="Guest D."/>
            <person name="Kheng T.Y."/>
            <person name="Meinhardt L.W."/>
            <person name="Bailey B.A."/>
        </authorList>
    </citation>
    <scope>NUCLEOTIDE SEQUENCE [LARGE SCALE GENOMIC DNA]</scope>
    <source>
        <strain evidence="2 3">CT2</strain>
    </source>
</reference>
<evidence type="ECO:0000313" key="3">
    <source>
        <dbReference type="Proteomes" id="UP000383932"/>
    </source>
</evidence>
<dbReference type="OrthoDB" id="3224519at2759"/>
<evidence type="ECO:0000256" key="1">
    <source>
        <dbReference type="SAM" id="MobiDB-lite"/>
    </source>
</evidence>